<feature type="repeat" description="WD" evidence="3">
    <location>
        <begin position="744"/>
        <end position="785"/>
    </location>
</feature>
<feature type="repeat" description="WD" evidence="3">
    <location>
        <begin position="1006"/>
        <end position="1047"/>
    </location>
</feature>
<feature type="repeat" description="WD" evidence="3">
    <location>
        <begin position="964"/>
        <end position="1005"/>
    </location>
</feature>
<sequence>MTMASTVSFSGSNYGLQVGDNRGQITTQFYVSENVSMDQACLRDLQTTNPRHDKDRIETAKGGLLKDAYNWILDHADFKRWRDQQQNQLLWINGDPGKGKTMLLCGIIDELTKFAPDTTTISFFFCQATDIRINHATAVLRGLIFMLVDQQPSLISHIRRQYDKAGKKVFEDVNAWEALSEILASILQDPLLQPTTYLIIDALDECSTGLDRLLELVAQKSSKYSHVKWIVSSRNWPAIEETLGTASQKTTLWLELNETSVAKAVATFIQYKVQKLTEKKKYNDETRYAVSQYLLSNAHGTFLWVALVCEKLATIPKRNVRKKLEEFPSGLDKLYKRMLDQIGDTDDAELCKSLLGVITTVYRPITLDELVSCIDLPEDVADDYESLEEIIRLCGSFLTLRGSIVSLVHQSAKDFLVREEAHKIFPGGEDMVHYSIFTKSLAAISKTLRRDIYSLVHPGYPINQVKQPDPDPLAAIRYACVYWVDHLNGCSPSKNTIEELQDSGLISIFFHNDYLHWLEALSLLRSLTEGVALILSLERLLKAVAENSQLLDRVQDAYRFILYHKVAIENHPLQVYASGLIFSPAGSITRIQFEIQEPAWIISRPTMEEGWSACLQTIEGHNAIVFSITFSHNSKLLASASYDHTIKVWDASSGQCLQTLDGHGSMVRSVTFSHDSKLLASASDDGTAKVWDTSSGHCLHTLEGRCGMVLSVAFSHDSKLLASASNDRTVKVWDSSSGQCLQTLKSHSAWINSVTFSHDSKLLASASDDGTAKVWDASSGQCLQTLEGHSASVNSVTFSHDSKLLASASYDGTVKVWDANSGQRLQTLEGRRASVVDGTVKVWDAGGGQCLRTLKSHSASVNSVTFSHDSKLLASASDDGTAKVWDASSGQCLQTLEGHSAIVNSVTFSHDSKLLASASYDRTVKVWDVSSGQRLRNLEGHSASVIDSTVKVWDASSGQCLPTLESHSASINSVTFSHDSKLLASASDDGTAKVWDASSGQCLQTLEGHSASVKLVTFSYDSKLLASASDDGTVKVWDASSGQCLQTLEGHGAIVRSVTFSHDYKLIASASNDGTIIVWDVSSGQCLQTLDGNSASVNLVTFSHDSKLLASASDDGTAKVWNASSGHCLRTLEGHSAMVLSVTFSHDSKLLASAS</sequence>
<keyword evidence="2" id="KW-0677">Repeat</keyword>
<accession>A0A0M8NX14</accession>
<dbReference type="InterPro" id="IPR020472">
    <property type="entry name" value="WD40_PAC1"/>
</dbReference>
<dbReference type="Proteomes" id="UP000037696">
    <property type="component" value="Unassembled WGS sequence"/>
</dbReference>
<dbReference type="SUPFAM" id="SSF50978">
    <property type="entry name" value="WD40 repeat-like"/>
    <property type="match status" value="2"/>
</dbReference>
<dbReference type="SUPFAM" id="SSF52540">
    <property type="entry name" value="P-loop containing nucleoside triphosphate hydrolases"/>
    <property type="match status" value="1"/>
</dbReference>
<dbReference type="PRINTS" id="PR00320">
    <property type="entry name" value="GPROTEINBRPT"/>
</dbReference>
<evidence type="ECO:0000259" key="4">
    <source>
        <dbReference type="PROSITE" id="PS50837"/>
    </source>
</evidence>
<dbReference type="Pfam" id="PF17046">
    <property type="entry name" value="Ses_B"/>
    <property type="match status" value="1"/>
</dbReference>
<organism evidence="5 6">
    <name type="scientific">Penicillium nordicum</name>
    <dbReference type="NCBI Taxonomy" id="229535"/>
    <lineage>
        <taxon>Eukaryota</taxon>
        <taxon>Fungi</taxon>
        <taxon>Dikarya</taxon>
        <taxon>Ascomycota</taxon>
        <taxon>Pezizomycotina</taxon>
        <taxon>Eurotiomycetes</taxon>
        <taxon>Eurotiomycetidae</taxon>
        <taxon>Eurotiales</taxon>
        <taxon>Aspergillaceae</taxon>
        <taxon>Penicillium</taxon>
    </lineage>
</organism>
<keyword evidence="1 3" id="KW-0853">WD repeat</keyword>
<dbReference type="CDD" id="cd00200">
    <property type="entry name" value="WD40"/>
    <property type="match status" value="2"/>
</dbReference>
<feature type="repeat" description="WD" evidence="3">
    <location>
        <begin position="1132"/>
        <end position="1155"/>
    </location>
</feature>
<dbReference type="Pfam" id="PF00400">
    <property type="entry name" value="WD40"/>
    <property type="match status" value="12"/>
</dbReference>
<evidence type="ECO:0000256" key="1">
    <source>
        <dbReference type="ARBA" id="ARBA00022574"/>
    </source>
</evidence>
<dbReference type="PROSITE" id="PS50837">
    <property type="entry name" value="NACHT"/>
    <property type="match status" value="1"/>
</dbReference>
<dbReference type="PROSITE" id="PS00678">
    <property type="entry name" value="WD_REPEATS_1"/>
    <property type="match status" value="11"/>
</dbReference>
<feature type="repeat" description="WD" evidence="3">
    <location>
        <begin position="660"/>
        <end position="701"/>
    </location>
</feature>
<feature type="domain" description="NACHT" evidence="4">
    <location>
        <begin position="88"/>
        <end position="309"/>
    </location>
</feature>
<dbReference type="Gene3D" id="3.40.50.300">
    <property type="entry name" value="P-loop containing nucleotide triphosphate hydrolases"/>
    <property type="match status" value="1"/>
</dbReference>
<dbReference type="PROSITE" id="PS50082">
    <property type="entry name" value="WD_REPEATS_2"/>
    <property type="match status" value="12"/>
</dbReference>
<dbReference type="EMBL" id="LHQQ01000411">
    <property type="protein sequence ID" value="KOS36644.1"/>
    <property type="molecule type" value="Genomic_DNA"/>
</dbReference>
<feature type="repeat" description="WD" evidence="3">
    <location>
        <begin position="1090"/>
        <end position="1131"/>
    </location>
</feature>
<dbReference type="AlphaFoldDB" id="A0A0M8NX14"/>
<keyword evidence="6" id="KW-1185">Reference proteome</keyword>
<comment type="caution">
    <text evidence="5">The sequence shown here is derived from an EMBL/GenBank/DDBJ whole genome shotgun (WGS) entry which is preliminary data.</text>
</comment>
<proteinExistence type="predicted"/>
<dbReference type="Gene3D" id="2.130.10.10">
    <property type="entry name" value="YVTN repeat-like/Quinoprotein amine dehydrogenase"/>
    <property type="match status" value="8"/>
</dbReference>
<dbReference type="SMART" id="SM00320">
    <property type="entry name" value="WD40"/>
    <property type="match status" value="12"/>
</dbReference>
<evidence type="ECO:0000256" key="3">
    <source>
        <dbReference type="PROSITE-ProRule" id="PRU00221"/>
    </source>
</evidence>
<dbReference type="InterPro" id="IPR027417">
    <property type="entry name" value="P-loop_NTPase"/>
</dbReference>
<dbReference type="STRING" id="229535.A0A0M8NX14"/>
<dbReference type="InterPro" id="IPR019775">
    <property type="entry name" value="WD40_repeat_CS"/>
</dbReference>
<feature type="non-terminal residue" evidence="5">
    <location>
        <position position="1155"/>
    </location>
</feature>
<feature type="repeat" description="WD" evidence="3">
    <location>
        <begin position="1048"/>
        <end position="1089"/>
    </location>
</feature>
<evidence type="ECO:0000313" key="5">
    <source>
        <dbReference type="EMBL" id="KOS36644.1"/>
    </source>
</evidence>
<dbReference type="SUPFAM" id="SSF117289">
    <property type="entry name" value="Nucleoporin domain"/>
    <property type="match status" value="1"/>
</dbReference>
<dbReference type="InterPro" id="IPR054471">
    <property type="entry name" value="GPIID_WHD"/>
</dbReference>
<protein>
    <recommendedName>
        <fullName evidence="4">NACHT domain-containing protein</fullName>
    </recommendedName>
</protein>
<dbReference type="InterPro" id="IPR036322">
    <property type="entry name" value="WD40_repeat_dom_sf"/>
</dbReference>
<dbReference type="InterPro" id="IPR056884">
    <property type="entry name" value="NPHP3-like_N"/>
</dbReference>
<dbReference type="PANTHER" id="PTHR19848:SF8">
    <property type="entry name" value="F-BOX AND WD REPEAT DOMAIN CONTAINING 7"/>
    <property type="match status" value="1"/>
</dbReference>
<feature type="repeat" description="WD" evidence="3">
    <location>
        <begin position="786"/>
        <end position="827"/>
    </location>
</feature>
<feature type="repeat" description="WD" evidence="3">
    <location>
        <begin position="618"/>
        <end position="659"/>
    </location>
</feature>
<gene>
    <name evidence="5" type="ORF">ACN38_g12600</name>
</gene>
<dbReference type="InterPro" id="IPR015943">
    <property type="entry name" value="WD40/YVTN_repeat-like_dom_sf"/>
</dbReference>
<dbReference type="Pfam" id="PF24883">
    <property type="entry name" value="NPHP3_N"/>
    <property type="match status" value="1"/>
</dbReference>
<dbReference type="PANTHER" id="PTHR19848">
    <property type="entry name" value="WD40 REPEAT PROTEIN"/>
    <property type="match status" value="1"/>
</dbReference>
<evidence type="ECO:0000256" key="2">
    <source>
        <dbReference type="ARBA" id="ARBA00022737"/>
    </source>
</evidence>
<dbReference type="Pfam" id="PF22939">
    <property type="entry name" value="WHD_GPIID"/>
    <property type="match status" value="1"/>
</dbReference>
<feature type="repeat" description="WD" evidence="3">
    <location>
        <begin position="702"/>
        <end position="743"/>
    </location>
</feature>
<reference evidence="5 6" key="1">
    <citation type="submission" date="2015-08" db="EMBL/GenBank/DDBJ databases">
        <title>Genome sequencing of Penicillium nordicum.</title>
        <authorList>
            <person name="Nguyen H.D."/>
            <person name="Seifert K.A."/>
        </authorList>
    </citation>
    <scope>NUCLEOTIDE SEQUENCE [LARGE SCALE GENOMIC DNA]</scope>
    <source>
        <strain evidence="5 6">DAOMC 185683</strain>
    </source>
</reference>
<feature type="repeat" description="WD" evidence="3">
    <location>
        <begin position="896"/>
        <end position="937"/>
    </location>
</feature>
<dbReference type="InterPro" id="IPR007111">
    <property type="entry name" value="NACHT_NTPase"/>
</dbReference>
<evidence type="ECO:0000313" key="6">
    <source>
        <dbReference type="Proteomes" id="UP000037696"/>
    </source>
</evidence>
<feature type="repeat" description="WD" evidence="3">
    <location>
        <begin position="854"/>
        <end position="895"/>
    </location>
</feature>
<dbReference type="FunFam" id="3.40.50.300:FF:001638">
    <property type="entry name" value="NACHT and WD40 domain protein"/>
    <property type="match status" value="1"/>
</dbReference>
<dbReference type="InterPro" id="IPR001680">
    <property type="entry name" value="WD40_rpt"/>
</dbReference>
<dbReference type="PROSITE" id="PS50294">
    <property type="entry name" value="WD_REPEATS_REGION"/>
    <property type="match status" value="12"/>
</dbReference>
<dbReference type="InterPro" id="IPR031469">
    <property type="entry name" value="SesB_dom"/>
</dbReference>
<name>A0A0M8NX14_9EURO</name>
<dbReference type="OrthoDB" id="538223at2759"/>